<evidence type="ECO:0000256" key="9">
    <source>
        <dbReference type="ARBA" id="ARBA00022884"/>
    </source>
</evidence>
<evidence type="ECO:0000256" key="10">
    <source>
        <dbReference type="ARBA" id="ARBA00023161"/>
    </source>
</evidence>
<keyword evidence="7" id="KW-0509">mRNA transport</keyword>
<sequence length="173" mass="19290">MAAEEIEYESDPEEAKLSLKMRRREASDDEEEAEQGGKPPRRIESEGESEGAAAEYEEELDEEEGDYDLDEEYAEEEVVVRYEDGGGGRVGVEVVAVERGESEKEGTFDGKVTEEEKQGAVDDLGENDDGDKNVADGEERKVIEPFSVPTAGAFYMHDDRFRDSSGGRNRYCN</sequence>
<evidence type="ECO:0000259" key="14">
    <source>
        <dbReference type="Pfam" id="PF09405"/>
    </source>
</evidence>
<dbReference type="GO" id="GO:0006417">
    <property type="term" value="P:regulation of translation"/>
    <property type="evidence" value="ECO:0007669"/>
    <property type="project" value="UniProtKB-KW"/>
</dbReference>
<dbReference type="GO" id="GO:0005634">
    <property type="term" value="C:nucleus"/>
    <property type="evidence" value="ECO:0007669"/>
    <property type="project" value="UniProtKB-SubCell"/>
</dbReference>
<feature type="compositionally biased region" description="Acidic residues" evidence="13">
    <location>
        <begin position="55"/>
        <end position="71"/>
    </location>
</feature>
<dbReference type="PANTHER" id="PTHR46837:SF5">
    <property type="entry name" value="PROTEIN MLN51 HOMOLOG"/>
    <property type="match status" value="1"/>
</dbReference>
<keyword evidence="8" id="KW-0810">Translation regulation</keyword>
<dbReference type="GO" id="GO:0000184">
    <property type="term" value="P:nuclear-transcribed mRNA catabolic process, nonsense-mediated decay"/>
    <property type="evidence" value="ECO:0007669"/>
    <property type="project" value="UniProtKB-KW"/>
</dbReference>
<keyword evidence="16" id="KW-1185">Reference proteome</keyword>
<dbReference type="InterPro" id="IPR044796">
    <property type="entry name" value="MLN51_plant"/>
</dbReference>
<keyword evidence="10" id="KW-0866">Nonsense-mediated mRNA decay</keyword>
<dbReference type="GO" id="GO:0006397">
    <property type="term" value="P:mRNA processing"/>
    <property type="evidence" value="ECO:0007669"/>
    <property type="project" value="UniProtKB-KW"/>
</dbReference>
<keyword evidence="9" id="KW-0694">RNA-binding</keyword>
<comment type="subcellular location">
    <subcellularLocation>
        <location evidence="2">Cytoplasm</location>
    </subcellularLocation>
    <subcellularLocation>
        <location evidence="1">Nucleus</location>
    </subcellularLocation>
</comment>
<feature type="region of interest" description="Disordered" evidence="13">
    <location>
        <begin position="97"/>
        <end position="136"/>
    </location>
</feature>
<evidence type="ECO:0000256" key="4">
    <source>
        <dbReference type="ARBA" id="ARBA00022448"/>
    </source>
</evidence>
<evidence type="ECO:0000256" key="3">
    <source>
        <dbReference type="ARBA" id="ARBA00009548"/>
    </source>
</evidence>
<dbReference type="GO" id="GO:0051028">
    <property type="term" value="P:mRNA transport"/>
    <property type="evidence" value="ECO:0007669"/>
    <property type="project" value="UniProtKB-KW"/>
</dbReference>
<keyword evidence="12" id="KW-0539">Nucleus</keyword>
<feature type="compositionally biased region" description="Acidic residues" evidence="13">
    <location>
        <begin position="1"/>
        <end position="12"/>
    </location>
</feature>
<feature type="region of interest" description="Disordered" evidence="13">
    <location>
        <begin position="1"/>
        <end position="71"/>
    </location>
</feature>
<evidence type="ECO:0000256" key="11">
    <source>
        <dbReference type="ARBA" id="ARBA00023187"/>
    </source>
</evidence>
<evidence type="ECO:0000256" key="2">
    <source>
        <dbReference type="ARBA" id="ARBA00004496"/>
    </source>
</evidence>
<dbReference type="AlphaFoldDB" id="A0ABD1H4Z7"/>
<dbReference type="InterPro" id="IPR018545">
    <property type="entry name" value="Btz_dom"/>
</dbReference>
<organism evidence="15 16">
    <name type="scientific">Salvia divinorum</name>
    <name type="common">Maria pastora</name>
    <name type="synonym">Diviner's sage</name>
    <dbReference type="NCBI Taxonomy" id="28513"/>
    <lineage>
        <taxon>Eukaryota</taxon>
        <taxon>Viridiplantae</taxon>
        <taxon>Streptophyta</taxon>
        <taxon>Embryophyta</taxon>
        <taxon>Tracheophyta</taxon>
        <taxon>Spermatophyta</taxon>
        <taxon>Magnoliopsida</taxon>
        <taxon>eudicotyledons</taxon>
        <taxon>Gunneridae</taxon>
        <taxon>Pentapetalae</taxon>
        <taxon>asterids</taxon>
        <taxon>lamiids</taxon>
        <taxon>Lamiales</taxon>
        <taxon>Lamiaceae</taxon>
        <taxon>Nepetoideae</taxon>
        <taxon>Mentheae</taxon>
        <taxon>Salviinae</taxon>
        <taxon>Salvia</taxon>
        <taxon>Salvia subgen. Calosphace</taxon>
    </lineage>
</organism>
<evidence type="ECO:0000256" key="13">
    <source>
        <dbReference type="SAM" id="MobiDB-lite"/>
    </source>
</evidence>
<dbReference type="Pfam" id="PF09405">
    <property type="entry name" value="Btz"/>
    <property type="match status" value="1"/>
</dbReference>
<keyword evidence="4" id="KW-0813">Transport</keyword>
<name>A0ABD1H4Z7_SALDI</name>
<evidence type="ECO:0000313" key="15">
    <source>
        <dbReference type="EMBL" id="KAL1551485.1"/>
    </source>
</evidence>
<comment type="similarity">
    <text evidence="3">Belongs to the CASC3 family.</text>
</comment>
<dbReference type="GO" id="GO:0008380">
    <property type="term" value="P:RNA splicing"/>
    <property type="evidence" value="ECO:0007669"/>
    <property type="project" value="UniProtKB-KW"/>
</dbReference>
<reference evidence="15 16" key="1">
    <citation type="submission" date="2024-06" db="EMBL/GenBank/DDBJ databases">
        <title>A chromosome level genome sequence of Diviner's sage (Salvia divinorum).</title>
        <authorList>
            <person name="Ford S.A."/>
            <person name="Ro D.-K."/>
            <person name="Ness R.W."/>
            <person name="Phillips M.A."/>
        </authorList>
    </citation>
    <scope>NUCLEOTIDE SEQUENCE [LARGE SCALE GENOMIC DNA]</scope>
    <source>
        <strain evidence="15">SAF-2024a</strain>
        <tissue evidence="15">Leaf</tissue>
    </source>
</reference>
<accession>A0ABD1H4Z7</accession>
<keyword evidence="11" id="KW-0508">mRNA splicing</keyword>
<feature type="compositionally biased region" description="Basic and acidic residues" evidence="13">
    <location>
        <begin position="97"/>
        <end position="120"/>
    </location>
</feature>
<evidence type="ECO:0000256" key="8">
    <source>
        <dbReference type="ARBA" id="ARBA00022845"/>
    </source>
</evidence>
<comment type="caution">
    <text evidence="15">The sequence shown here is derived from an EMBL/GenBank/DDBJ whole genome shotgun (WGS) entry which is preliminary data.</text>
</comment>
<feature type="domain" description="Btz" evidence="14">
    <location>
        <begin position="113"/>
        <end position="170"/>
    </location>
</feature>
<evidence type="ECO:0000256" key="6">
    <source>
        <dbReference type="ARBA" id="ARBA00022664"/>
    </source>
</evidence>
<keyword evidence="5" id="KW-0963">Cytoplasm</keyword>
<dbReference type="GO" id="GO:0005737">
    <property type="term" value="C:cytoplasm"/>
    <property type="evidence" value="ECO:0007669"/>
    <property type="project" value="UniProtKB-SubCell"/>
</dbReference>
<keyword evidence="6" id="KW-0507">mRNA processing</keyword>
<dbReference type="EMBL" id="JBEAFC010000007">
    <property type="protein sequence ID" value="KAL1551485.1"/>
    <property type="molecule type" value="Genomic_DNA"/>
</dbReference>
<gene>
    <name evidence="15" type="ORF">AAHA92_19325</name>
</gene>
<evidence type="ECO:0000256" key="5">
    <source>
        <dbReference type="ARBA" id="ARBA00022490"/>
    </source>
</evidence>
<dbReference type="GO" id="GO:0003723">
    <property type="term" value="F:RNA binding"/>
    <property type="evidence" value="ECO:0007669"/>
    <property type="project" value="UniProtKB-KW"/>
</dbReference>
<dbReference type="Proteomes" id="UP001567538">
    <property type="component" value="Unassembled WGS sequence"/>
</dbReference>
<proteinExistence type="inferred from homology"/>
<evidence type="ECO:0000313" key="16">
    <source>
        <dbReference type="Proteomes" id="UP001567538"/>
    </source>
</evidence>
<dbReference type="PANTHER" id="PTHR46837">
    <property type="entry name" value="PROTEIN MLN51 HOMOLOG"/>
    <property type="match status" value="1"/>
</dbReference>
<evidence type="ECO:0000256" key="7">
    <source>
        <dbReference type="ARBA" id="ARBA00022816"/>
    </source>
</evidence>
<protein>
    <submittedName>
        <fullName evidence="15">Protein MLN51 isoform X2</fullName>
    </submittedName>
</protein>
<evidence type="ECO:0000256" key="1">
    <source>
        <dbReference type="ARBA" id="ARBA00004123"/>
    </source>
</evidence>
<evidence type="ECO:0000256" key="12">
    <source>
        <dbReference type="ARBA" id="ARBA00023242"/>
    </source>
</evidence>